<dbReference type="PANTHER" id="PTHR43540:SF6">
    <property type="entry name" value="ISOCHORISMATASE-LIKE DOMAIN-CONTAINING PROTEIN"/>
    <property type="match status" value="1"/>
</dbReference>
<protein>
    <recommendedName>
        <fullName evidence="2">Isochorismatase-like domain-containing protein</fullName>
    </recommendedName>
</protein>
<dbReference type="Proteomes" id="UP000464178">
    <property type="component" value="Chromosome"/>
</dbReference>
<reference evidence="3 4" key="1">
    <citation type="submission" date="2019-05" db="EMBL/GenBank/DDBJ databases">
        <authorList>
            <consortium name="Science for Life Laboratories"/>
        </authorList>
    </citation>
    <scope>NUCLEOTIDE SEQUENCE [LARGE SCALE GENOMIC DNA]</scope>
    <source>
        <strain evidence="3">Soil9</strain>
    </source>
</reference>
<dbReference type="PANTHER" id="PTHR43540">
    <property type="entry name" value="PEROXYUREIDOACRYLATE/UREIDOACRYLATE AMIDOHYDROLASE-RELATED"/>
    <property type="match status" value="1"/>
</dbReference>
<keyword evidence="4" id="KW-1185">Reference proteome</keyword>
<dbReference type="Pfam" id="PF00857">
    <property type="entry name" value="Isochorismatase"/>
    <property type="match status" value="1"/>
</dbReference>
<evidence type="ECO:0000259" key="2">
    <source>
        <dbReference type="Pfam" id="PF00857"/>
    </source>
</evidence>
<name>A0A6P2DHH6_9BACT</name>
<accession>A0A6P2DHH6</accession>
<dbReference type="InterPro" id="IPR050272">
    <property type="entry name" value="Isochorismatase-like_hydrls"/>
</dbReference>
<dbReference type="CDD" id="cd00431">
    <property type="entry name" value="cysteine_hydrolases"/>
    <property type="match status" value="1"/>
</dbReference>
<evidence type="ECO:0000313" key="4">
    <source>
        <dbReference type="Proteomes" id="UP000464178"/>
    </source>
</evidence>
<dbReference type="InterPro" id="IPR016291">
    <property type="entry name" value="Isochorismatase"/>
</dbReference>
<dbReference type="Gene3D" id="3.40.50.850">
    <property type="entry name" value="Isochorismatase-like"/>
    <property type="match status" value="1"/>
</dbReference>
<dbReference type="RefSeq" id="WP_162672228.1">
    <property type="nucleotide sequence ID" value="NZ_LR593886.1"/>
</dbReference>
<feature type="domain" description="Isochorismatase-like" evidence="2">
    <location>
        <begin position="19"/>
        <end position="179"/>
    </location>
</feature>
<dbReference type="SUPFAM" id="SSF52499">
    <property type="entry name" value="Isochorismatase-like hydrolases"/>
    <property type="match status" value="1"/>
</dbReference>
<organism evidence="3 4">
    <name type="scientific">Gemmata massiliana</name>
    <dbReference type="NCBI Taxonomy" id="1210884"/>
    <lineage>
        <taxon>Bacteria</taxon>
        <taxon>Pseudomonadati</taxon>
        <taxon>Planctomycetota</taxon>
        <taxon>Planctomycetia</taxon>
        <taxon>Gemmatales</taxon>
        <taxon>Gemmataceae</taxon>
        <taxon>Gemmata</taxon>
    </lineage>
</organism>
<dbReference type="KEGG" id="gms:SOIL9_81110"/>
<evidence type="ECO:0000256" key="1">
    <source>
        <dbReference type="ARBA" id="ARBA00022801"/>
    </source>
</evidence>
<proteinExistence type="predicted"/>
<dbReference type="EMBL" id="LR593886">
    <property type="protein sequence ID" value="VTS00656.1"/>
    <property type="molecule type" value="Genomic_DNA"/>
</dbReference>
<dbReference type="AlphaFoldDB" id="A0A6P2DHH6"/>
<gene>
    <name evidence="3" type="ORF">SOIL9_81110</name>
</gene>
<evidence type="ECO:0000313" key="3">
    <source>
        <dbReference type="EMBL" id="VTS00656.1"/>
    </source>
</evidence>
<dbReference type="PRINTS" id="PR01398">
    <property type="entry name" value="ISCHRISMTASE"/>
</dbReference>
<sequence>MSGASGTLHGSAPDECPVALLLVDVINPFDFPEADRLLRHAAPAAERLAGLKARAREANVPVVYANDNFGRWRSDLNAVVERCREPGCKGRELVERLRPDGGDYFVLKPKHSAFFSTTLDTLLRYLGTRALVIGGFAADMCVLFTANDAYMRDLRVVVPSDGVASNEAADRDSALALMRRVLKAGTPGATEIDFRALATG</sequence>
<dbReference type="GO" id="GO:0008908">
    <property type="term" value="F:isochorismatase activity"/>
    <property type="evidence" value="ECO:0007669"/>
    <property type="project" value="InterPro"/>
</dbReference>
<dbReference type="InterPro" id="IPR000868">
    <property type="entry name" value="Isochorismatase-like_dom"/>
</dbReference>
<dbReference type="InterPro" id="IPR036380">
    <property type="entry name" value="Isochorismatase-like_sf"/>
</dbReference>
<keyword evidence="1 3" id="KW-0378">Hydrolase</keyword>